<evidence type="ECO:0000313" key="3">
    <source>
        <dbReference type="Proteomes" id="UP001597045"/>
    </source>
</evidence>
<protein>
    <recommendedName>
        <fullName evidence="4">SMI1/KNR4 family protein</fullName>
    </recommendedName>
</protein>
<name>A0ABW3MDD8_9PSEU</name>
<dbReference type="Proteomes" id="UP001597045">
    <property type="component" value="Unassembled WGS sequence"/>
</dbReference>
<comment type="caution">
    <text evidence="2">The sequence shown here is derived from an EMBL/GenBank/DDBJ whole genome shotgun (WGS) entry which is preliminary data.</text>
</comment>
<organism evidence="2 3">
    <name type="scientific">Kibdelosporangium lantanae</name>
    <dbReference type="NCBI Taxonomy" id="1497396"/>
    <lineage>
        <taxon>Bacteria</taxon>
        <taxon>Bacillati</taxon>
        <taxon>Actinomycetota</taxon>
        <taxon>Actinomycetes</taxon>
        <taxon>Pseudonocardiales</taxon>
        <taxon>Pseudonocardiaceae</taxon>
        <taxon>Kibdelosporangium</taxon>
    </lineage>
</organism>
<accession>A0ABW3MDD8</accession>
<evidence type="ECO:0008006" key="4">
    <source>
        <dbReference type="Google" id="ProtNLM"/>
    </source>
</evidence>
<evidence type="ECO:0000256" key="1">
    <source>
        <dbReference type="SAM" id="MobiDB-lite"/>
    </source>
</evidence>
<sequence length="159" mass="17743">GSDSGLADGRRHWEAYGEDPTDLTRLAEPFPVERPNAKELAELRGQFPEEPDFDSREAYDSAYADWDQRCESALFTPARTTGAVVICHLGCGIREFLIVSGPERGRIWSDTRVDDEPAHDPELHDLTPLHTEDGTPVTFARWYLDWLEQAEASTAAGSP</sequence>
<reference evidence="3" key="1">
    <citation type="journal article" date="2019" name="Int. J. Syst. Evol. Microbiol.">
        <title>The Global Catalogue of Microorganisms (GCM) 10K type strain sequencing project: providing services to taxonomists for standard genome sequencing and annotation.</title>
        <authorList>
            <consortium name="The Broad Institute Genomics Platform"/>
            <consortium name="The Broad Institute Genome Sequencing Center for Infectious Disease"/>
            <person name="Wu L."/>
            <person name="Ma J."/>
        </authorList>
    </citation>
    <scope>NUCLEOTIDE SEQUENCE [LARGE SCALE GENOMIC DNA]</scope>
    <source>
        <strain evidence="3">JCM 31486</strain>
    </source>
</reference>
<feature type="non-terminal residue" evidence="2">
    <location>
        <position position="1"/>
    </location>
</feature>
<keyword evidence="3" id="KW-1185">Reference proteome</keyword>
<proteinExistence type="predicted"/>
<gene>
    <name evidence="2" type="ORF">ACFQ1S_22695</name>
</gene>
<evidence type="ECO:0000313" key="2">
    <source>
        <dbReference type="EMBL" id="MFD1048147.1"/>
    </source>
</evidence>
<dbReference type="EMBL" id="JBHTIS010001427">
    <property type="protein sequence ID" value="MFD1048147.1"/>
    <property type="molecule type" value="Genomic_DNA"/>
</dbReference>
<feature type="region of interest" description="Disordered" evidence="1">
    <location>
        <begin position="1"/>
        <end position="20"/>
    </location>
</feature>